<name>A0A3P1VHW3_9STRE</name>
<dbReference type="InterPro" id="IPR016162">
    <property type="entry name" value="Ald_DH_N"/>
</dbReference>
<dbReference type="Pfam" id="PF00171">
    <property type="entry name" value="Aldedh"/>
    <property type="match status" value="1"/>
</dbReference>
<dbReference type="EMBL" id="RQZA01000002">
    <property type="protein sequence ID" value="RRD31973.1"/>
    <property type="molecule type" value="Genomic_DNA"/>
</dbReference>
<comment type="similarity">
    <text evidence="7">Belongs to the gamma-glutamyl phosphate reductase family.</text>
</comment>
<keyword evidence="2 7" id="KW-0028">Amino-acid biosynthesis</keyword>
<accession>A0A3P1VHW3</accession>
<dbReference type="InterPro" id="IPR015590">
    <property type="entry name" value="Aldehyde_DH_dom"/>
</dbReference>
<evidence type="ECO:0000313" key="9">
    <source>
        <dbReference type="EMBL" id="RRD31973.1"/>
    </source>
</evidence>
<dbReference type="FunFam" id="3.40.309.10:FF:000006">
    <property type="entry name" value="Gamma-glutamyl phosphate reductase"/>
    <property type="match status" value="1"/>
</dbReference>
<comment type="subcellular location">
    <subcellularLocation>
        <location evidence="7">Cytoplasm</location>
    </subcellularLocation>
</comment>
<evidence type="ECO:0000256" key="6">
    <source>
        <dbReference type="ARBA" id="ARBA00049024"/>
    </source>
</evidence>
<dbReference type="Gene3D" id="3.40.309.10">
    <property type="entry name" value="Aldehyde Dehydrogenase, Chain A, domain 2"/>
    <property type="match status" value="1"/>
</dbReference>
<comment type="pathway">
    <text evidence="1 7">Amino-acid biosynthesis; L-proline biosynthesis; L-glutamate 5-semialdehyde from L-glutamate: step 2/2.</text>
</comment>
<keyword evidence="10" id="KW-1185">Reference proteome</keyword>
<dbReference type="InterPro" id="IPR020593">
    <property type="entry name" value="G-glutamylP_reductase_CS"/>
</dbReference>
<dbReference type="InterPro" id="IPR012134">
    <property type="entry name" value="Glu-5-SA_DH"/>
</dbReference>
<dbReference type="EC" id="1.2.1.41" evidence="7"/>
<evidence type="ECO:0000256" key="2">
    <source>
        <dbReference type="ARBA" id="ARBA00022605"/>
    </source>
</evidence>
<dbReference type="NCBIfam" id="NF001221">
    <property type="entry name" value="PRK00197.1"/>
    <property type="match status" value="1"/>
</dbReference>
<evidence type="ECO:0000256" key="5">
    <source>
        <dbReference type="ARBA" id="ARBA00023002"/>
    </source>
</evidence>
<comment type="function">
    <text evidence="7">Catalyzes the NADPH-dependent reduction of L-glutamate 5-phosphate into L-glutamate 5-semialdehyde and phosphate. The product spontaneously undergoes cyclization to form 1-pyrroline-5-carboxylate.</text>
</comment>
<dbReference type="PIRSF" id="PIRSF000151">
    <property type="entry name" value="GPR"/>
    <property type="match status" value="1"/>
</dbReference>
<evidence type="ECO:0000259" key="8">
    <source>
        <dbReference type="Pfam" id="PF00171"/>
    </source>
</evidence>
<dbReference type="GO" id="GO:0004350">
    <property type="term" value="F:glutamate-5-semialdehyde dehydrogenase activity"/>
    <property type="evidence" value="ECO:0007669"/>
    <property type="project" value="UniProtKB-UniRule"/>
</dbReference>
<organism evidence="9 10">
    <name type="scientific">Streptococcus minor</name>
    <dbReference type="NCBI Taxonomy" id="229549"/>
    <lineage>
        <taxon>Bacteria</taxon>
        <taxon>Bacillati</taxon>
        <taxon>Bacillota</taxon>
        <taxon>Bacilli</taxon>
        <taxon>Lactobacillales</taxon>
        <taxon>Streptococcaceae</taxon>
        <taxon>Streptococcus</taxon>
    </lineage>
</organism>
<dbReference type="HAMAP" id="MF_00412">
    <property type="entry name" value="ProA"/>
    <property type="match status" value="1"/>
</dbReference>
<keyword evidence="4 7" id="KW-0521">NADP</keyword>
<evidence type="ECO:0000256" key="1">
    <source>
        <dbReference type="ARBA" id="ARBA00004985"/>
    </source>
</evidence>
<keyword evidence="5 7" id="KW-0560">Oxidoreductase</keyword>
<comment type="catalytic activity">
    <reaction evidence="6 7">
        <text>L-glutamate 5-semialdehyde + phosphate + NADP(+) = L-glutamyl 5-phosphate + NADPH + H(+)</text>
        <dbReference type="Rhea" id="RHEA:19541"/>
        <dbReference type="ChEBI" id="CHEBI:15378"/>
        <dbReference type="ChEBI" id="CHEBI:43474"/>
        <dbReference type="ChEBI" id="CHEBI:57783"/>
        <dbReference type="ChEBI" id="CHEBI:58066"/>
        <dbReference type="ChEBI" id="CHEBI:58274"/>
        <dbReference type="ChEBI" id="CHEBI:58349"/>
        <dbReference type="EC" id="1.2.1.41"/>
    </reaction>
</comment>
<dbReference type="Gene3D" id="3.40.605.10">
    <property type="entry name" value="Aldehyde Dehydrogenase, Chain A, domain 1"/>
    <property type="match status" value="1"/>
</dbReference>
<evidence type="ECO:0000256" key="4">
    <source>
        <dbReference type="ARBA" id="ARBA00022857"/>
    </source>
</evidence>
<evidence type="ECO:0000256" key="3">
    <source>
        <dbReference type="ARBA" id="ARBA00022650"/>
    </source>
</evidence>
<proteinExistence type="inferred from homology"/>
<dbReference type="CDD" id="cd07079">
    <property type="entry name" value="ALDH_F18-19_ProA-GPR"/>
    <property type="match status" value="1"/>
</dbReference>
<protein>
    <recommendedName>
        <fullName evidence="7">Gamma-glutamyl phosphate reductase</fullName>
        <shortName evidence="7">GPR</shortName>
        <ecNumber evidence="7">1.2.1.41</ecNumber>
    </recommendedName>
    <alternativeName>
        <fullName evidence="7">Glutamate-5-semialdehyde dehydrogenase</fullName>
    </alternativeName>
    <alternativeName>
        <fullName evidence="7">Glutamyl-gamma-semialdehyde dehydrogenase</fullName>
        <shortName evidence="7">GSA dehydrogenase</shortName>
    </alternativeName>
</protein>
<evidence type="ECO:0000256" key="7">
    <source>
        <dbReference type="HAMAP-Rule" id="MF_00412"/>
    </source>
</evidence>
<dbReference type="SUPFAM" id="SSF53720">
    <property type="entry name" value="ALDH-like"/>
    <property type="match status" value="1"/>
</dbReference>
<dbReference type="GO" id="GO:0055129">
    <property type="term" value="P:L-proline biosynthetic process"/>
    <property type="evidence" value="ECO:0007669"/>
    <property type="project" value="UniProtKB-UniRule"/>
</dbReference>
<sequence length="414" mass="44189">MTSTQVLLDSLLTHKSTINLASTEQKNQALEAMAHQLEIQQDLILAANALDMKAAKQSSISTVMLDRLLLTPERVQDMATGIRSLINLPDPVGLVLEETIAPNGMVIRKRTIPFGLIGMIYESRPNVTSDAAALAIKSGNAVILRGGKEAFHSSQAIVTALKSGLSQAGIAPEVVELVQDTSRASATEMMTAKGKIDLLVPRGGAGLIQAVVENAIVPVIETGTGICHVYVDKDANLDKAVSIVLNAKTSRPSVCNSQEVLLVHEAIADLFLPALESALAGKVELRADVAAMTYLKEALPTGDMDFDTEFLDYILAVKIVKDVAEAVAHIGQHSTGHSDAIVTENQQAADYFTQHVDSAAVYVNVSTRFTDGGQFGLGCELGISTQKMHARGPMGLREMTTYKYIITGDGQVRN</sequence>
<dbReference type="InterPro" id="IPR000965">
    <property type="entry name" value="GPR_dom"/>
</dbReference>
<gene>
    <name evidence="7" type="primary">proA</name>
    <name evidence="9" type="ORF">EII38_04275</name>
</gene>
<comment type="caution">
    <text evidence="9">The sequence shown here is derived from an EMBL/GenBank/DDBJ whole genome shotgun (WGS) entry which is preliminary data.</text>
</comment>
<dbReference type="GO" id="GO:0050661">
    <property type="term" value="F:NADP binding"/>
    <property type="evidence" value="ECO:0007669"/>
    <property type="project" value="InterPro"/>
</dbReference>
<dbReference type="PROSITE" id="PS01223">
    <property type="entry name" value="PROA"/>
    <property type="match status" value="1"/>
</dbReference>
<dbReference type="NCBIfam" id="TIGR00407">
    <property type="entry name" value="proA"/>
    <property type="match status" value="1"/>
</dbReference>
<dbReference type="UniPathway" id="UPA00098">
    <property type="reaction ID" value="UER00360"/>
</dbReference>
<reference evidence="9 10" key="1">
    <citation type="submission" date="2018-11" db="EMBL/GenBank/DDBJ databases">
        <title>Genomes From Bacteria Associated with the Canine Oral Cavity: a Test Case for Automated Genome-Based Taxonomic Assignment.</title>
        <authorList>
            <person name="Coil D.A."/>
            <person name="Jospin G."/>
            <person name="Darling A.E."/>
            <person name="Wallis C."/>
            <person name="Davis I.J."/>
            <person name="Harris S."/>
            <person name="Eisen J.A."/>
            <person name="Holcombe L.J."/>
            <person name="O'Flynn C."/>
        </authorList>
    </citation>
    <scope>NUCLEOTIDE SEQUENCE [LARGE SCALE GENOMIC DNA]</scope>
    <source>
        <strain evidence="9 10">OH4621_COT-116</strain>
    </source>
</reference>
<feature type="domain" description="Aldehyde dehydrogenase" evidence="8">
    <location>
        <begin position="23"/>
        <end position="279"/>
    </location>
</feature>
<dbReference type="PANTHER" id="PTHR11063:SF8">
    <property type="entry name" value="DELTA-1-PYRROLINE-5-CARBOXYLATE SYNTHASE"/>
    <property type="match status" value="1"/>
</dbReference>
<evidence type="ECO:0000313" key="10">
    <source>
        <dbReference type="Proteomes" id="UP000281771"/>
    </source>
</evidence>
<dbReference type="RefSeq" id="WP_124776302.1">
    <property type="nucleotide sequence ID" value="NZ_RQZA01000002.1"/>
</dbReference>
<keyword evidence="3 7" id="KW-0641">Proline biosynthesis</keyword>
<dbReference type="AlphaFoldDB" id="A0A3P1VHW3"/>
<dbReference type="STRING" id="1123309.GCA_000377005_00151"/>
<dbReference type="InterPro" id="IPR016161">
    <property type="entry name" value="Ald_DH/histidinol_DH"/>
</dbReference>
<dbReference type="Proteomes" id="UP000281771">
    <property type="component" value="Unassembled WGS sequence"/>
</dbReference>
<dbReference type="InterPro" id="IPR016163">
    <property type="entry name" value="Ald_DH_C"/>
</dbReference>
<keyword evidence="7" id="KW-0963">Cytoplasm</keyword>
<dbReference type="GO" id="GO:0005737">
    <property type="term" value="C:cytoplasm"/>
    <property type="evidence" value="ECO:0007669"/>
    <property type="project" value="UniProtKB-SubCell"/>
</dbReference>
<dbReference type="PANTHER" id="PTHR11063">
    <property type="entry name" value="GLUTAMATE SEMIALDEHYDE DEHYDROGENASE"/>
    <property type="match status" value="1"/>
</dbReference>